<evidence type="ECO:0000313" key="5">
    <source>
        <dbReference type="Proteomes" id="UP001223016"/>
    </source>
</evidence>
<dbReference type="InterPro" id="IPR013105">
    <property type="entry name" value="TPR_2"/>
</dbReference>
<proteinExistence type="predicted"/>
<dbReference type="Gene3D" id="1.25.40.10">
    <property type="entry name" value="Tetratricopeptide repeat domain"/>
    <property type="match status" value="1"/>
</dbReference>
<keyword evidence="1" id="KW-0677">Repeat</keyword>
<sequence length="343" mass="37560">MGIFSWLFNRPKAVKFDSATKHQPAQAPSLVAQPELRATPQIRRGKHFLRIESLDFSGVYQLSKSKKWAIAWRDSDPSAGRGGHRESGLGAYVLADVSSGTVACHGSMPRPNNGHVCDTGVFCLEDWHFGSTLSGTFSVFDPSGSVILAKDLTANIFTSGISRHGKYAFCATANSPTEHGNKVFLFDLANRVEMYSVTPKAGWPDSYEVDEGTGELMALFKDMGSFRYSVHGQFMDADQLGDANLNSPRYDRIILAAEKILGEGNLADERIQEVLTAVQRARSLGADENPAWKPTALKVQGLAHEQLGQYPEAVQVYEEALALNPKIGVKRRLASVSKRIEAE</sequence>
<dbReference type="SUPFAM" id="SSF48452">
    <property type="entry name" value="TPR-like"/>
    <property type="match status" value="1"/>
</dbReference>
<dbReference type="Pfam" id="PF07719">
    <property type="entry name" value="TPR_2"/>
    <property type="match status" value="1"/>
</dbReference>
<dbReference type="PROSITE" id="PS50005">
    <property type="entry name" value="TPR"/>
    <property type="match status" value="1"/>
</dbReference>
<comment type="caution">
    <text evidence="4">The sequence shown here is derived from an EMBL/GenBank/DDBJ whole genome shotgun (WGS) entry which is preliminary data.</text>
</comment>
<dbReference type="Proteomes" id="UP001223016">
    <property type="component" value="Unassembled WGS sequence"/>
</dbReference>
<dbReference type="PROSITE" id="PS50293">
    <property type="entry name" value="TPR_REGION"/>
    <property type="match status" value="1"/>
</dbReference>
<dbReference type="RefSeq" id="WP_304575912.1">
    <property type="nucleotide sequence ID" value="NZ_JAUQOO010000026.1"/>
</dbReference>
<evidence type="ECO:0000256" key="2">
    <source>
        <dbReference type="ARBA" id="ARBA00022803"/>
    </source>
</evidence>
<dbReference type="EMBL" id="JAUQOO010000026">
    <property type="protein sequence ID" value="MDO7929902.1"/>
    <property type="molecule type" value="Genomic_DNA"/>
</dbReference>
<keyword evidence="2 3" id="KW-0802">TPR repeat</keyword>
<gene>
    <name evidence="4" type="ORF">Q6A51_24295</name>
</gene>
<feature type="repeat" description="TPR" evidence="3">
    <location>
        <begin position="294"/>
        <end position="327"/>
    </location>
</feature>
<organism evidence="4 5">
    <name type="scientific">Pseudomonas serbiensis</name>
    <dbReference type="NCBI Taxonomy" id="3064350"/>
    <lineage>
        <taxon>Bacteria</taxon>
        <taxon>Pseudomonadati</taxon>
        <taxon>Pseudomonadota</taxon>
        <taxon>Gammaproteobacteria</taxon>
        <taxon>Pseudomonadales</taxon>
        <taxon>Pseudomonadaceae</taxon>
        <taxon>Pseudomonas</taxon>
    </lineage>
</organism>
<dbReference type="SMART" id="SM00028">
    <property type="entry name" value="TPR"/>
    <property type="match status" value="1"/>
</dbReference>
<keyword evidence="5" id="KW-1185">Reference proteome</keyword>
<accession>A0ABT9D0N3</accession>
<dbReference type="InterPro" id="IPR019734">
    <property type="entry name" value="TPR_rpt"/>
</dbReference>
<dbReference type="InterPro" id="IPR011990">
    <property type="entry name" value="TPR-like_helical_dom_sf"/>
</dbReference>
<protein>
    <submittedName>
        <fullName evidence="4">Tetratricopeptide repeat protein</fullName>
    </submittedName>
</protein>
<evidence type="ECO:0000256" key="1">
    <source>
        <dbReference type="ARBA" id="ARBA00022737"/>
    </source>
</evidence>
<evidence type="ECO:0000256" key="3">
    <source>
        <dbReference type="PROSITE-ProRule" id="PRU00339"/>
    </source>
</evidence>
<name>A0ABT9D0N3_9PSED</name>
<evidence type="ECO:0000313" key="4">
    <source>
        <dbReference type="EMBL" id="MDO7929902.1"/>
    </source>
</evidence>
<reference evidence="4 5" key="1">
    <citation type="submission" date="2023-07" db="EMBL/GenBank/DDBJ databases">
        <title>Identification of four novel Pseudomonas species associated with bacterial leaf spot of cucurbits.</title>
        <authorList>
            <person name="Fullem K.R."/>
        </authorList>
    </citation>
    <scope>NUCLEOTIDE SEQUENCE [LARGE SCALE GENOMIC DNA]</scope>
    <source>
        <strain evidence="4 5">KFB 138</strain>
    </source>
</reference>